<gene>
    <name evidence="1" type="ORF">HanXRQr2_Chr01g0028351</name>
</gene>
<dbReference type="EMBL" id="MNCJ02000316">
    <property type="protein sequence ID" value="KAF5822591.1"/>
    <property type="molecule type" value="Genomic_DNA"/>
</dbReference>
<accession>A0A9K3P3G3</accession>
<proteinExistence type="predicted"/>
<organism evidence="1 2">
    <name type="scientific">Helianthus annuus</name>
    <name type="common">Common sunflower</name>
    <dbReference type="NCBI Taxonomy" id="4232"/>
    <lineage>
        <taxon>Eukaryota</taxon>
        <taxon>Viridiplantae</taxon>
        <taxon>Streptophyta</taxon>
        <taxon>Embryophyta</taxon>
        <taxon>Tracheophyta</taxon>
        <taxon>Spermatophyta</taxon>
        <taxon>Magnoliopsida</taxon>
        <taxon>eudicotyledons</taxon>
        <taxon>Gunneridae</taxon>
        <taxon>Pentapetalae</taxon>
        <taxon>asterids</taxon>
        <taxon>campanulids</taxon>
        <taxon>Asterales</taxon>
        <taxon>Asteraceae</taxon>
        <taxon>Asteroideae</taxon>
        <taxon>Heliantheae alliance</taxon>
        <taxon>Heliantheae</taxon>
        <taxon>Helianthus</taxon>
    </lineage>
</organism>
<dbReference type="Proteomes" id="UP000215914">
    <property type="component" value="Unassembled WGS sequence"/>
</dbReference>
<dbReference type="AlphaFoldDB" id="A0A9K3P3G3"/>
<reference evidence="1" key="1">
    <citation type="journal article" date="2017" name="Nature">
        <title>The sunflower genome provides insights into oil metabolism, flowering and Asterid evolution.</title>
        <authorList>
            <person name="Badouin H."/>
            <person name="Gouzy J."/>
            <person name="Grassa C.J."/>
            <person name="Murat F."/>
            <person name="Staton S.E."/>
            <person name="Cottret L."/>
            <person name="Lelandais-Briere C."/>
            <person name="Owens G.L."/>
            <person name="Carrere S."/>
            <person name="Mayjonade B."/>
            <person name="Legrand L."/>
            <person name="Gill N."/>
            <person name="Kane N.C."/>
            <person name="Bowers J.E."/>
            <person name="Hubner S."/>
            <person name="Bellec A."/>
            <person name="Berard A."/>
            <person name="Berges H."/>
            <person name="Blanchet N."/>
            <person name="Boniface M.C."/>
            <person name="Brunel D."/>
            <person name="Catrice O."/>
            <person name="Chaidir N."/>
            <person name="Claudel C."/>
            <person name="Donnadieu C."/>
            <person name="Faraut T."/>
            <person name="Fievet G."/>
            <person name="Helmstetter N."/>
            <person name="King M."/>
            <person name="Knapp S.J."/>
            <person name="Lai Z."/>
            <person name="Le Paslier M.C."/>
            <person name="Lippi Y."/>
            <person name="Lorenzon L."/>
            <person name="Mandel J.R."/>
            <person name="Marage G."/>
            <person name="Marchand G."/>
            <person name="Marquand E."/>
            <person name="Bret-Mestries E."/>
            <person name="Morien E."/>
            <person name="Nambeesan S."/>
            <person name="Nguyen T."/>
            <person name="Pegot-Espagnet P."/>
            <person name="Pouilly N."/>
            <person name="Raftis F."/>
            <person name="Sallet E."/>
            <person name="Schiex T."/>
            <person name="Thomas J."/>
            <person name="Vandecasteele C."/>
            <person name="Vares D."/>
            <person name="Vear F."/>
            <person name="Vautrin S."/>
            <person name="Crespi M."/>
            <person name="Mangin B."/>
            <person name="Burke J.M."/>
            <person name="Salse J."/>
            <person name="Munos S."/>
            <person name="Vincourt P."/>
            <person name="Rieseberg L.H."/>
            <person name="Langlade N.B."/>
        </authorList>
    </citation>
    <scope>NUCLEOTIDE SEQUENCE</scope>
    <source>
        <tissue evidence="1">Leaves</tissue>
    </source>
</reference>
<dbReference type="Gramene" id="mRNA:HanXRQr2_Chr01g0028351">
    <property type="protein sequence ID" value="mRNA:HanXRQr2_Chr01g0028351"/>
    <property type="gene ID" value="HanXRQr2_Chr01g0028351"/>
</dbReference>
<comment type="caution">
    <text evidence="1">The sequence shown here is derived from an EMBL/GenBank/DDBJ whole genome shotgun (WGS) entry which is preliminary data.</text>
</comment>
<reference evidence="1" key="2">
    <citation type="submission" date="2020-06" db="EMBL/GenBank/DDBJ databases">
        <title>Helianthus annuus Genome sequencing and assembly Release 2.</title>
        <authorList>
            <person name="Gouzy J."/>
            <person name="Langlade N."/>
            <person name="Munos S."/>
        </authorList>
    </citation>
    <scope>NUCLEOTIDE SEQUENCE</scope>
    <source>
        <tissue evidence="1">Leaves</tissue>
    </source>
</reference>
<evidence type="ECO:0000313" key="2">
    <source>
        <dbReference type="Proteomes" id="UP000215914"/>
    </source>
</evidence>
<evidence type="ECO:0000313" key="1">
    <source>
        <dbReference type="EMBL" id="KAF5822591.1"/>
    </source>
</evidence>
<name>A0A9K3P3G3_HELAN</name>
<keyword evidence="2" id="KW-1185">Reference proteome</keyword>
<protein>
    <submittedName>
        <fullName evidence="1">Uncharacterized protein</fullName>
    </submittedName>
</protein>
<sequence>MGISKLWDKPDWDPVLMRDSQVMSALDIIKSDYRGTITFYV</sequence>